<protein>
    <submittedName>
        <fullName evidence="1">633_t:CDS:1</fullName>
    </submittedName>
</protein>
<evidence type="ECO:0000313" key="1">
    <source>
        <dbReference type="EMBL" id="CAG8842989.1"/>
    </source>
</evidence>
<organism evidence="1 2">
    <name type="scientific">Gigaspora margarita</name>
    <dbReference type="NCBI Taxonomy" id="4874"/>
    <lineage>
        <taxon>Eukaryota</taxon>
        <taxon>Fungi</taxon>
        <taxon>Fungi incertae sedis</taxon>
        <taxon>Mucoromycota</taxon>
        <taxon>Glomeromycotina</taxon>
        <taxon>Glomeromycetes</taxon>
        <taxon>Diversisporales</taxon>
        <taxon>Gigasporaceae</taxon>
        <taxon>Gigaspora</taxon>
    </lineage>
</organism>
<dbReference type="Proteomes" id="UP000789901">
    <property type="component" value="Unassembled WGS sequence"/>
</dbReference>
<keyword evidence="2" id="KW-1185">Reference proteome</keyword>
<proteinExistence type="predicted"/>
<feature type="non-terminal residue" evidence="1">
    <location>
        <position position="1"/>
    </location>
</feature>
<sequence length="41" mass="4680">WAEVNFASNSAKGSSKGSQMHLFHEDLQRIEYTAIELKKVE</sequence>
<accession>A0ABN7WY27</accession>
<name>A0ABN7WY27_GIGMA</name>
<comment type="caution">
    <text evidence="1">The sequence shown here is derived from an EMBL/GenBank/DDBJ whole genome shotgun (WGS) entry which is preliminary data.</text>
</comment>
<reference evidence="1 2" key="1">
    <citation type="submission" date="2021-06" db="EMBL/GenBank/DDBJ databases">
        <authorList>
            <person name="Kallberg Y."/>
            <person name="Tangrot J."/>
            <person name="Rosling A."/>
        </authorList>
    </citation>
    <scope>NUCLEOTIDE SEQUENCE [LARGE SCALE GENOMIC DNA]</scope>
    <source>
        <strain evidence="1 2">120-4 pot B 10/14</strain>
    </source>
</reference>
<feature type="non-terminal residue" evidence="1">
    <location>
        <position position="41"/>
    </location>
</feature>
<gene>
    <name evidence="1" type="ORF">GMARGA_LOCUS36291</name>
</gene>
<dbReference type="EMBL" id="CAJVQB010070893">
    <property type="protein sequence ID" value="CAG8842989.1"/>
    <property type="molecule type" value="Genomic_DNA"/>
</dbReference>
<evidence type="ECO:0000313" key="2">
    <source>
        <dbReference type="Proteomes" id="UP000789901"/>
    </source>
</evidence>